<keyword evidence="2" id="KW-1185">Reference proteome</keyword>
<dbReference type="PANTHER" id="PTHR47369">
    <property type="entry name" value="BTB/POZ DOMAIN-CONTAINING PROTEIN"/>
    <property type="match status" value="1"/>
</dbReference>
<dbReference type="AlphaFoldDB" id="A0A433D024"/>
<accession>A0A433D024</accession>
<dbReference type="CDD" id="cd14733">
    <property type="entry name" value="BACK"/>
    <property type="match status" value="1"/>
</dbReference>
<reference evidence="1 2" key="1">
    <citation type="journal article" date="2018" name="New Phytol.">
        <title>Phylogenomics of Endogonaceae and evolution of mycorrhizas within Mucoromycota.</title>
        <authorList>
            <person name="Chang Y."/>
            <person name="Desiro A."/>
            <person name="Na H."/>
            <person name="Sandor L."/>
            <person name="Lipzen A."/>
            <person name="Clum A."/>
            <person name="Barry K."/>
            <person name="Grigoriev I.V."/>
            <person name="Martin F.M."/>
            <person name="Stajich J.E."/>
            <person name="Smith M.E."/>
            <person name="Bonito G."/>
            <person name="Spatafora J.W."/>
        </authorList>
    </citation>
    <scope>NUCLEOTIDE SEQUENCE [LARGE SCALE GENOMIC DNA]</scope>
    <source>
        <strain evidence="1 2">GMNB39</strain>
    </source>
</reference>
<proteinExistence type="predicted"/>
<dbReference type="SMART" id="SM00225">
    <property type="entry name" value="BTB"/>
    <property type="match status" value="1"/>
</dbReference>
<name>A0A433D024_9FUNG</name>
<comment type="caution">
    <text evidence="1">The sequence shown here is derived from an EMBL/GenBank/DDBJ whole genome shotgun (WGS) entry which is preliminary data.</text>
</comment>
<dbReference type="InterPro" id="IPR011333">
    <property type="entry name" value="SKP1/BTB/POZ_sf"/>
</dbReference>
<dbReference type="Pfam" id="PF00651">
    <property type="entry name" value="BTB"/>
    <property type="match status" value="1"/>
</dbReference>
<dbReference type="Proteomes" id="UP000268093">
    <property type="component" value="Unassembled WGS sequence"/>
</dbReference>
<sequence length="950" mass="103262">MARRRPSNAFSHSEHDHNPNTPANSSQSLRYLHHQHHNPNSSAAMSAAALSATLATQLSRFSSPNKVTDSSSNPSYYYHQRGDSSTSLPAFMGLTGLGNIGTGPTADPGLAYLTSTPNASILDHQPAADPHRVIRQMVRLCHHIYSRAFVDGACSDVTVSVPGWNKTYHLHRLVLYQNSYFSSLLEGGFRESTTPDSVTLHFDASNSYFTPEAFEVALGRLYGRLDEPVLHGGNVLQLLATCSFLDVQDVCELCVEFVLRNLREQNVIEFLRFADSHVVNGSDRILEAVFTFLCREGWRKLKDQFVRLPAEWLKRVLEHDAFWVPSEYERYRFAKDVITKRRRLAHERTLQELRLQAQLQHLPPQPPPPQPQTQNQPQQPQPQPSVSIQSEPPQTQPEYPAPEEADLSADSPFAGSPPVIISPNTSISMITPQPSTSTPMSNEYNARRPVVNLGPQSLHTSTSSSVSPSASTSASASASARRFSAFSNASTASASPFGVPGNTSGMSVPTYLSSTSLQQSYQHDEHAYRLILAQSIYYIHMSFEELTLIRRDRDPLTGRSLVADHVLKDALWQQVELRAKIEAANEDDVYLGTTTTAVGTVAGDDESAEELLPADDPRSAHSGTRAWSAAVRRASTVSTASHTGIAGLPSSAGQPSSSSPPSSITSPTSSPAPIALARTATANDGRVLHTIPTDDTTHIGESGLASVSMSAVAAAAAAATPAGARRERGRARQSFATFTYADSEDGEAAEEVEVGGMAVGRGVAGVGVGPRVEYSVFAPFRFGVEFVGVQNLKEKCRIYSETVFYAGSNWNMYIQKIKTPRKGVQLGVYLHRYSMPVIGNRHGAGAEDEPGKNVVEPSAPSFSRYADRRKTVRTWFKIFCPSRGPSHNLTVFQSSPDNFTLMQSWGWRSTSLCSDEYLVDQLPVSTDGSPSAPGASAGATLRFSVVMGHV</sequence>
<dbReference type="PROSITE" id="PS50097">
    <property type="entry name" value="BTB"/>
    <property type="match status" value="1"/>
</dbReference>
<dbReference type="PANTHER" id="PTHR47369:SF1">
    <property type="entry name" value="BTB_POZ DOMAIN-CONTAINING PROTEIN"/>
    <property type="match status" value="1"/>
</dbReference>
<dbReference type="SUPFAM" id="SSF54695">
    <property type="entry name" value="POZ domain"/>
    <property type="match status" value="1"/>
</dbReference>
<dbReference type="InterPro" id="IPR000210">
    <property type="entry name" value="BTB/POZ_dom"/>
</dbReference>
<gene>
    <name evidence="1" type="ORF">BC936DRAFT_149839</name>
</gene>
<evidence type="ECO:0000313" key="1">
    <source>
        <dbReference type="EMBL" id="RUP44180.1"/>
    </source>
</evidence>
<dbReference type="OrthoDB" id="6359943at2759"/>
<evidence type="ECO:0000313" key="2">
    <source>
        <dbReference type="Proteomes" id="UP000268093"/>
    </source>
</evidence>
<protein>
    <submittedName>
        <fullName evidence="1">Uncharacterized protein</fullName>
    </submittedName>
</protein>
<dbReference type="Gene3D" id="3.30.710.10">
    <property type="entry name" value="Potassium Channel Kv1.1, Chain A"/>
    <property type="match status" value="1"/>
</dbReference>
<organism evidence="1 2">
    <name type="scientific">Jimgerdemannia flammicorona</name>
    <dbReference type="NCBI Taxonomy" id="994334"/>
    <lineage>
        <taxon>Eukaryota</taxon>
        <taxon>Fungi</taxon>
        <taxon>Fungi incertae sedis</taxon>
        <taxon>Mucoromycota</taxon>
        <taxon>Mucoromycotina</taxon>
        <taxon>Endogonomycetes</taxon>
        <taxon>Endogonales</taxon>
        <taxon>Endogonaceae</taxon>
        <taxon>Jimgerdemannia</taxon>
    </lineage>
</organism>
<dbReference type="EMBL" id="RBNI01009404">
    <property type="protein sequence ID" value="RUP44180.1"/>
    <property type="molecule type" value="Genomic_DNA"/>
</dbReference>